<protein>
    <submittedName>
        <fullName evidence="3">Uncharacterized protein</fullName>
    </submittedName>
</protein>
<dbReference type="Proteomes" id="UP000245884">
    <property type="component" value="Unassembled WGS sequence"/>
</dbReference>
<keyword evidence="1" id="KW-0175">Coiled coil</keyword>
<evidence type="ECO:0000256" key="1">
    <source>
        <dbReference type="SAM" id="Coils"/>
    </source>
</evidence>
<accession>A0A316V1D5</accession>
<evidence type="ECO:0000256" key="2">
    <source>
        <dbReference type="SAM" id="MobiDB-lite"/>
    </source>
</evidence>
<feature type="compositionally biased region" description="Pro residues" evidence="2">
    <location>
        <begin position="360"/>
        <end position="369"/>
    </location>
</feature>
<gene>
    <name evidence="3" type="ORF">BDZ90DRAFT_141955</name>
</gene>
<feature type="compositionally biased region" description="Low complexity" evidence="2">
    <location>
        <begin position="164"/>
        <end position="196"/>
    </location>
</feature>
<organism evidence="3 4">
    <name type="scientific">Jaminaea rosea</name>
    <dbReference type="NCBI Taxonomy" id="1569628"/>
    <lineage>
        <taxon>Eukaryota</taxon>
        <taxon>Fungi</taxon>
        <taxon>Dikarya</taxon>
        <taxon>Basidiomycota</taxon>
        <taxon>Ustilaginomycotina</taxon>
        <taxon>Exobasidiomycetes</taxon>
        <taxon>Microstromatales</taxon>
        <taxon>Microstromatales incertae sedis</taxon>
        <taxon>Jaminaea</taxon>
    </lineage>
</organism>
<keyword evidence="4" id="KW-1185">Reference proteome</keyword>
<feature type="region of interest" description="Disordered" evidence="2">
    <location>
        <begin position="332"/>
        <end position="369"/>
    </location>
</feature>
<evidence type="ECO:0000313" key="4">
    <source>
        <dbReference type="Proteomes" id="UP000245884"/>
    </source>
</evidence>
<reference evidence="3 4" key="1">
    <citation type="journal article" date="2018" name="Mol. Biol. Evol.">
        <title>Broad Genomic Sampling Reveals a Smut Pathogenic Ancestry of the Fungal Clade Ustilaginomycotina.</title>
        <authorList>
            <person name="Kijpornyongpan T."/>
            <person name="Mondo S.J."/>
            <person name="Barry K."/>
            <person name="Sandor L."/>
            <person name="Lee J."/>
            <person name="Lipzen A."/>
            <person name="Pangilinan J."/>
            <person name="LaButti K."/>
            <person name="Hainaut M."/>
            <person name="Henrissat B."/>
            <person name="Grigoriev I.V."/>
            <person name="Spatafora J.W."/>
            <person name="Aime M.C."/>
        </authorList>
    </citation>
    <scope>NUCLEOTIDE SEQUENCE [LARGE SCALE GENOMIC DNA]</scope>
    <source>
        <strain evidence="3 4">MCA 5214</strain>
    </source>
</reference>
<dbReference type="GeneID" id="37025298"/>
<dbReference type="AlphaFoldDB" id="A0A316V1D5"/>
<sequence length="369" mass="40184">MTLGKFHSLLPPEIIKHCPLEWAASALEAVDNDDEEAYFDLDKGGACYRSEKEQLARARCCLRCAMEGIACLVVPGAKTTTCQGCVKAKAVCSAGASFPPGLIPGFRRWAIERVKELNKPGTQHKPAEWMALRNEHLELGLGRAYVREVEETPKQRRKRKRNSTDTGSQSTSGSAPAQAAQPTIAAPPRSAAASEPGPRPVAGYTPHQAYGVAPHPAQSAPHSFQSSSTHPSIHTAHSTSLGGHVHPLHGLQPHTNGRLIFLRPWAAFACPLDPTRAQVEQMRANLHQAQREVEWARGQYQLAEQLVSQQERRVADEAARSQRIASWVTTIGLQPTDPSLPPQADATPRPSPSSSFHPFLPGPYGPRFM</sequence>
<dbReference type="EMBL" id="KZ819664">
    <property type="protein sequence ID" value="PWN29225.1"/>
    <property type="molecule type" value="Genomic_DNA"/>
</dbReference>
<dbReference type="RefSeq" id="XP_025363837.1">
    <property type="nucleotide sequence ID" value="XM_025503475.1"/>
</dbReference>
<evidence type="ECO:0000313" key="3">
    <source>
        <dbReference type="EMBL" id="PWN29225.1"/>
    </source>
</evidence>
<feature type="coiled-coil region" evidence="1">
    <location>
        <begin position="272"/>
        <end position="306"/>
    </location>
</feature>
<proteinExistence type="predicted"/>
<feature type="compositionally biased region" description="Polar residues" evidence="2">
    <location>
        <begin position="220"/>
        <end position="241"/>
    </location>
</feature>
<name>A0A316V1D5_9BASI</name>
<feature type="region of interest" description="Disordered" evidence="2">
    <location>
        <begin position="148"/>
        <end position="249"/>
    </location>
</feature>